<evidence type="ECO:0000256" key="6">
    <source>
        <dbReference type="ARBA" id="ARBA00022692"/>
    </source>
</evidence>
<evidence type="ECO:0000256" key="1">
    <source>
        <dbReference type="ARBA" id="ARBA00004477"/>
    </source>
</evidence>
<evidence type="ECO:0000256" key="10">
    <source>
        <dbReference type="ARBA" id="ARBA00044721"/>
    </source>
</evidence>
<dbReference type="PANTHER" id="PTHR22760">
    <property type="entry name" value="GLYCOSYLTRANSFERASE"/>
    <property type="match status" value="1"/>
</dbReference>
<keyword evidence="8 12" id="KW-1133">Transmembrane helix</keyword>
<dbReference type="UniPathway" id="UPA00378"/>
<protein>
    <recommendedName>
        <fullName evidence="12">Mannosyltransferase</fullName>
        <ecNumber evidence="12">2.4.1.-</ecNumber>
    </recommendedName>
</protein>
<keyword evidence="9 12" id="KW-0472">Membrane</keyword>
<dbReference type="PROSITE" id="PS50106">
    <property type="entry name" value="PDZ"/>
    <property type="match status" value="1"/>
</dbReference>
<comment type="subcellular location">
    <subcellularLocation>
        <location evidence="1 12">Endoplasmic reticulum membrane</location>
        <topology evidence="1 12">Multi-pass membrane protein</topology>
    </subcellularLocation>
</comment>
<evidence type="ECO:0000256" key="12">
    <source>
        <dbReference type="RuleBase" id="RU363075"/>
    </source>
</evidence>
<proteinExistence type="inferred from homology"/>
<evidence type="ECO:0000256" key="14">
    <source>
        <dbReference type="SAM" id="SignalP"/>
    </source>
</evidence>
<feature type="chain" id="PRO_5043927172" description="Mannosyltransferase" evidence="14">
    <location>
        <begin position="24"/>
        <end position="847"/>
    </location>
</feature>
<dbReference type="Gene3D" id="2.30.42.10">
    <property type="match status" value="1"/>
</dbReference>
<evidence type="ECO:0000256" key="8">
    <source>
        <dbReference type="ARBA" id="ARBA00022989"/>
    </source>
</evidence>
<evidence type="ECO:0000256" key="4">
    <source>
        <dbReference type="ARBA" id="ARBA00022676"/>
    </source>
</evidence>
<comment type="pathway">
    <text evidence="2">Protein modification; protein glycosylation.</text>
</comment>
<dbReference type="EC" id="2.4.1.-" evidence="12"/>
<feature type="region of interest" description="Disordered" evidence="13">
    <location>
        <begin position="570"/>
        <end position="633"/>
    </location>
</feature>
<feature type="compositionally biased region" description="Low complexity" evidence="13">
    <location>
        <begin position="674"/>
        <end position="705"/>
    </location>
</feature>
<dbReference type="EMBL" id="OB660126">
    <property type="protein sequence ID" value="CAD7222946.1"/>
    <property type="molecule type" value="Genomic_DNA"/>
</dbReference>
<name>A0A7R8ZKP6_9CRUS</name>
<evidence type="ECO:0000256" key="5">
    <source>
        <dbReference type="ARBA" id="ARBA00022679"/>
    </source>
</evidence>
<feature type="transmembrane region" description="Helical" evidence="12">
    <location>
        <begin position="294"/>
        <end position="312"/>
    </location>
</feature>
<comment type="function">
    <text evidence="10">Mannosyltransferase that operates in the biosynthetic pathway of dolichol-linked oligosaccharides, the glycan precursors employed in protein asparagine (N)-glycosylation. The assembly of dolichol-linked oligosaccharides begins on the cytosolic side of the endoplasmic reticulum membrane and finishes in its lumen. The sequential addition of sugars to dolichol pyrophosphate produces dolichol-linked oligosaccharides containing fourteen sugars, including two GlcNAcs, nine mannoses and three glucoses. Once assembled, the oligosaccharide is transferred from the lipid to nascent proteins by oligosaccharyltransferases. In the lumen of the endoplasmic reticulum, adds the eighth mannose residue in an alpha-1,6 linkage onto Man(7)GlcNAc(2)-PP-dolichol to produce Man(8)GlcNAc(2)-PP-dolichol.</text>
</comment>
<feature type="transmembrane region" description="Helical" evidence="12">
    <location>
        <begin position="319"/>
        <end position="340"/>
    </location>
</feature>
<evidence type="ECO:0000313" key="15">
    <source>
        <dbReference type="EMBL" id="CAD7222946.1"/>
    </source>
</evidence>
<evidence type="ECO:0000256" key="13">
    <source>
        <dbReference type="SAM" id="MobiDB-lite"/>
    </source>
</evidence>
<dbReference type="PANTHER" id="PTHR22760:SF1">
    <property type="entry name" value="DOL-P-MAN:MAN(7)GLCNAC(2)-PP-DOL ALPHA-1,6-MANNOSYLTRANSFERASE"/>
    <property type="match status" value="1"/>
</dbReference>
<feature type="transmembrane region" description="Helical" evidence="12">
    <location>
        <begin position="142"/>
        <end position="159"/>
    </location>
</feature>
<feature type="transmembrane region" description="Helical" evidence="12">
    <location>
        <begin position="58"/>
        <end position="80"/>
    </location>
</feature>
<dbReference type="SUPFAM" id="SSF50156">
    <property type="entry name" value="PDZ domain-like"/>
    <property type="match status" value="1"/>
</dbReference>
<dbReference type="OrthoDB" id="19039at2759"/>
<keyword evidence="4 12" id="KW-0328">Glycosyltransferase</keyword>
<dbReference type="AlphaFoldDB" id="A0A7R8ZKP6"/>
<evidence type="ECO:0000256" key="3">
    <source>
        <dbReference type="ARBA" id="ARBA00007063"/>
    </source>
</evidence>
<accession>A0A7R8ZKP6</accession>
<keyword evidence="7 12" id="KW-0256">Endoplasmic reticulum</keyword>
<evidence type="ECO:0000256" key="9">
    <source>
        <dbReference type="ARBA" id="ARBA00023136"/>
    </source>
</evidence>
<dbReference type="GO" id="GO:0006487">
    <property type="term" value="P:protein N-linked glycosylation"/>
    <property type="evidence" value="ECO:0007669"/>
    <property type="project" value="TreeGrafter"/>
</dbReference>
<organism evidence="15">
    <name type="scientific">Cyprideis torosa</name>
    <dbReference type="NCBI Taxonomy" id="163714"/>
    <lineage>
        <taxon>Eukaryota</taxon>
        <taxon>Metazoa</taxon>
        <taxon>Ecdysozoa</taxon>
        <taxon>Arthropoda</taxon>
        <taxon>Crustacea</taxon>
        <taxon>Oligostraca</taxon>
        <taxon>Ostracoda</taxon>
        <taxon>Podocopa</taxon>
        <taxon>Podocopida</taxon>
        <taxon>Cytherocopina</taxon>
        <taxon>Cytheroidea</taxon>
        <taxon>Cytherideidae</taxon>
        <taxon>Cyprideis</taxon>
    </lineage>
</organism>
<keyword evidence="14" id="KW-0732">Signal</keyword>
<sequence>MVEAFLFLAVALLHLAVCPFTKVEESFNLQAIHDLLYHRSNISAYDHHDFPGVVPRTFIGAISVAIPAAPLVFIMHVLGFSKYYAQLAVRFVLAFGVIRSLNEFVDQLERQIHKLQASSLVWWLRLLICSQFHLLFYASRTLPNTFALILVLHALEAWLGKKHGKFIWCSGFCIIVFRFETALLLGWYLLFDLVSRELSVFNFLKHAVPAGVVSLLCTVLVDTLFWREWLWPEGQVLYFNTILNQSHQWGTSPFLWYFYSAIPRALGVSALLVPWGMIQLLVWWKKTRHSVSKLLLRLIIPAFLFIAIYSVLPHKELRFIIYAFPILNVAAALVCTNLWLDSFGGFWTLVFAWGASFHVVLNALISVLLLSASAVNYPGGTALMRLHGMQPANASVRVHIDVFSAQTGVSRFLELNSGWEYNKTEDLAPEGKEMLSFSHLLVEGKSEEHHRVRRYRAKTHDILDTIHGHPQVRVSYTSFPPISVRTKPAVYLLQKKNWMSDSEQVEMDDLQEGVVMGDDGLEEESSKLEALEDDEFCLTVFLSLLLSHFPTEKIPGRPGRAVGVSLIPARAKRSVSSSKEKPSSLSRTSSHPETNKLPTSSALRPLPRSRLSEKERKTKQHQSSGPSPDKRQELNLHRYGLSSRMPDLVLESVLNRSAPSLSGGSNCADDPALESESQSESGASISAGSSSYGDQQKDSLGSGSGFSSLSNPADIIAAGHTFNVVLKKSSQGLGISIMGGVDASNTNITPVAPSNKSENLLNEKLKGFIRIKKIFPMSSAWGSTDIEPGDIILSAEGISVIGLTLAETALWGWFQRDSFAGLSDSDTRDLAACLSSLAMENRELCCV</sequence>
<reference evidence="15" key="1">
    <citation type="submission" date="2020-11" db="EMBL/GenBank/DDBJ databases">
        <authorList>
            <person name="Tran Van P."/>
        </authorList>
    </citation>
    <scope>NUCLEOTIDE SEQUENCE</scope>
</reference>
<evidence type="ECO:0000256" key="11">
    <source>
        <dbReference type="ARBA" id="ARBA00048899"/>
    </source>
</evidence>
<feature type="transmembrane region" description="Helical" evidence="12">
    <location>
        <begin position="203"/>
        <end position="225"/>
    </location>
</feature>
<feature type="signal peptide" evidence="14">
    <location>
        <begin position="1"/>
        <end position="23"/>
    </location>
</feature>
<feature type="region of interest" description="Disordered" evidence="13">
    <location>
        <begin position="659"/>
        <end position="705"/>
    </location>
</feature>
<feature type="transmembrane region" description="Helical" evidence="12">
    <location>
        <begin position="166"/>
        <end position="191"/>
    </location>
</feature>
<comment type="catalytic activity">
    <reaction evidence="11">
        <text>an alpha-D-Man-(1-&gt;2)-alpha-D-Man-(1-&gt;2)-alpha-D-Man-(1-&gt;3)-[alpha-D-Man-(1-&gt;2)-alpha-D-Man-(1-&gt;3)-alpha-D-Man-(1-&gt;6)]-beta-D-Man-(1-&gt;4)-beta-D-GlcNAc-(1-&gt;4)-alpha-D-GlcNAc-diphospho-di-trans,poly-cis-dolichol + a di-trans,poly-cis-dolichyl beta-D-mannosyl phosphate = an alpha-D-Man-(1-&gt;2)-alpha-D-Man-(1-&gt;2)-alpha-D-Man-(1-&gt;3)-[alpha-D-Man-(1-&gt;2)-alpha-D-Man-(1-&gt;3)-[alpha-D-Man-(1-&gt;6)]-alpha-D-Man-(1-&gt;6)]-beta-D-Man-(1-&gt;4)-beta-D-GlcNAc-(1-&gt;4)-alpha-D-GlcNAc-diphospho-di-trans,poly-cis-dolichol + a di-trans,poly-cis-dolichyl phosphate + H(+)</text>
        <dbReference type="Rhea" id="RHEA:29535"/>
        <dbReference type="Rhea" id="RHEA-COMP:19498"/>
        <dbReference type="Rhea" id="RHEA-COMP:19501"/>
        <dbReference type="Rhea" id="RHEA-COMP:19518"/>
        <dbReference type="Rhea" id="RHEA-COMP:19519"/>
        <dbReference type="ChEBI" id="CHEBI:15378"/>
        <dbReference type="ChEBI" id="CHEBI:57683"/>
        <dbReference type="ChEBI" id="CHEBI:58211"/>
        <dbReference type="ChEBI" id="CHEBI:132517"/>
        <dbReference type="ChEBI" id="CHEBI:132519"/>
        <dbReference type="EC" id="2.4.1.260"/>
    </reaction>
    <physiologicalReaction direction="left-to-right" evidence="11">
        <dbReference type="Rhea" id="RHEA:29536"/>
    </physiologicalReaction>
</comment>
<dbReference type="InterPro" id="IPR001478">
    <property type="entry name" value="PDZ"/>
</dbReference>
<feature type="transmembrane region" description="Helical" evidence="12">
    <location>
        <begin position="254"/>
        <end position="282"/>
    </location>
</feature>
<feature type="transmembrane region" description="Helical" evidence="12">
    <location>
        <begin position="346"/>
        <end position="370"/>
    </location>
</feature>
<dbReference type="Pfam" id="PF03901">
    <property type="entry name" value="Glyco_transf_22"/>
    <property type="match status" value="1"/>
</dbReference>
<evidence type="ECO:0000256" key="2">
    <source>
        <dbReference type="ARBA" id="ARBA00004922"/>
    </source>
</evidence>
<dbReference type="InterPro" id="IPR036034">
    <property type="entry name" value="PDZ_sf"/>
</dbReference>
<keyword evidence="5" id="KW-0808">Transferase</keyword>
<evidence type="ECO:0000256" key="7">
    <source>
        <dbReference type="ARBA" id="ARBA00022824"/>
    </source>
</evidence>
<keyword evidence="6 12" id="KW-0812">Transmembrane</keyword>
<dbReference type="GO" id="GO:0005789">
    <property type="term" value="C:endoplasmic reticulum membrane"/>
    <property type="evidence" value="ECO:0007669"/>
    <property type="project" value="UniProtKB-SubCell"/>
</dbReference>
<comment type="similarity">
    <text evidence="3 12">Belongs to the glycosyltransferase 22 family.</text>
</comment>
<gene>
    <name evidence="15" type="ORF">CTOB1V02_LOCUS942</name>
</gene>
<dbReference type="GO" id="GO:0052917">
    <property type="term" value="F:dol-P-Man:Man(7)GlcNAc(2)-PP-Dol alpha-1,6-mannosyltransferase activity"/>
    <property type="evidence" value="ECO:0007669"/>
    <property type="project" value="UniProtKB-EC"/>
</dbReference>
<dbReference type="InterPro" id="IPR005599">
    <property type="entry name" value="GPI_mannosylTrfase"/>
</dbReference>